<dbReference type="Proteomes" id="UP001215280">
    <property type="component" value="Unassembled WGS sequence"/>
</dbReference>
<proteinExistence type="predicted"/>
<sequence>YLFLCPIKDLKIGSSSFRWPDCPVYWSLAPAGDACLSTEEARRLGFPSLELRIHTWARSWDASVYSSLSQFHQAKGFIPDSQDVARHLGAPLFQL</sequence>
<dbReference type="AlphaFoldDB" id="A0AAD7JA57"/>
<keyword evidence="2" id="KW-1185">Reference proteome</keyword>
<evidence type="ECO:0000313" key="2">
    <source>
        <dbReference type="Proteomes" id="UP001215280"/>
    </source>
</evidence>
<protein>
    <submittedName>
        <fullName evidence="1">Uncharacterized protein</fullName>
    </submittedName>
</protein>
<comment type="caution">
    <text evidence="1">The sequence shown here is derived from an EMBL/GenBank/DDBJ whole genome shotgun (WGS) entry which is preliminary data.</text>
</comment>
<dbReference type="EMBL" id="JARJLG010000049">
    <property type="protein sequence ID" value="KAJ7760212.1"/>
    <property type="molecule type" value="Genomic_DNA"/>
</dbReference>
<gene>
    <name evidence="1" type="ORF">DFH07DRAFT_698688</name>
</gene>
<organism evidence="1 2">
    <name type="scientific">Mycena maculata</name>
    <dbReference type="NCBI Taxonomy" id="230809"/>
    <lineage>
        <taxon>Eukaryota</taxon>
        <taxon>Fungi</taxon>
        <taxon>Dikarya</taxon>
        <taxon>Basidiomycota</taxon>
        <taxon>Agaricomycotina</taxon>
        <taxon>Agaricomycetes</taxon>
        <taxon>Agaricomycetidae</taxon>
        <taxon>Agaricales</taxon>
        <taxon>Marasmiineae</taxon>
        <taxon>Mycenaceae</taxon>
        <taxon>Mycena</taxon>
    </lineage>
</organism>
<reference evidence="1" key="1">
    <citation type="submission" date="2023-03" db="EMBL/GenBank/DDBJ databases">
        <title>Massive genome expansion in bonnet fungi (Mycena s.s.) driven by repeated elements and novel gene families across ecological guilds.</title>
        <authorList>
            <consortium name="Lawrence Berkeley National Laboratory"/>
            <person name="Harder C.B."/>
            <person name="Miyauchi S."/>
            <person name="Viragh M."/>
            <person name="Kuo A."/>
            <person name="Thoen E."/>
            <person name="Andreopoulos B."/>
            <person name="Lu D."/>
            <person name="Skrede I."/>
            <person name="Drula E."/>
            <person name="Henrissat B."/>
            <person name="Morin E."/>
            <person name="Kohler A."/>
            <person name="Barry K."/>
            <person name="LaButti K."/>
            <person name="Morin E."/>
            <person name="Salamov A."/>
            <person name="Lipzen A."/>
            <person name="Mereny Z."/>
            <person name="Hegedus B."/>
            <person name="Baldrian P."/>
            <person name="Stursova M."/>
            <person name="Weitz H."/>
            <person name="Taylor A."/>
            <person name="Grigoriev I.V."/>
            <person name="Nagy L.G."/>
            <person name="Martin F."/>
            <person name="Kauserud H."/>
        </authorList>
    </citation>
    <scope>NUCLEOTIDE SEQUENCE</scope>
    <source>
        <strain evidence="1">CBHHK188m</strain>
    </source>
</reference>
<accession>A0AAD7JA57</accession>
<name>A0AAD7JA57_9AGAR</name>
<feature type="non-terminal residue" evidence="1">
    <location>
        <position position="95"/>
    </location>
</feature>
<feature type="non-terminal residue" evidence="1">
    <location>
        <position position="1"/>
    </location>
</feature>
<evidence type="ECO:0000313" key="1">
    <source>
        <dbReference type="EMBL" id="KAJ7760212.1"/>
    </source>
</evidence>